<sequence>MISSATTATAVIAAAIAMASTSASARDRGYGAQDYNAKFREHVAPQVNGYGSYVDGHYRTSQDAFRTGAGRAGGNVQLENGVQFNWNTNSR</sequence>
<name>A0ABV7UL53_9HYPH</name>
<evidence type="ECO:0000256" key="1">
    <source>
        <dbReference type="SAM" id="SignalP"/>
    </source>
</evidence>
<organism evidence="2 3">
    <name type="scientific">Camelimonas fluminis</name>
    <dbReference type="NCBI Taxonomy" id="1576911"/>
    <lineage>
        <taxon>Bacteria</taxon>
        <taxon>Pseudomonadati</taxon>
        <taxon>Pseudomonadota</taxon>
        <taxon>Alphaproteobacteria</taxon>
        <taxon>Hyphomicrobiales</taxon>
        <taxon>Chelatococcaceae</taxon>
        <taxon>Camelimonas</taxon>
    </lineage>
</organism>
<reference evidence="3" key="1">
    <citation type="journal article" date="2019" name="Int. J. Syst. Evol. Microbiol.">
        <title>The Global Catalogue of Microorganisms (GCM) 10K type strain sequencing project: providing services to taxonomists for standard genome sequencing and annotation.</title>
        <authorList>
            <consortium name="The Broad Institute Genomics Platform"/>
            <consortium name="The Broad Institute Genome Sequencing Center for Infectious Disease"/>
            <person name="Wu L."/>
            <person name="Ma J."/>
        </authorList>
    </citation>
    <scope>NUCLEOTIDE SEQUENCE [LARGE SCALE GENOMIC DNA]</scope>
    <source>
        <strain evidence="3">KCTC 42282</strain>
    </source>
</reference>
<feature type="chain" id="PRO_5045809377" evidence="1">
    <location>
        <begin position="26"/>
        <end position="91"/>
    </location>
</feature>
<gene>
    <name evidence="2" type="ORF">ACFONL_19105</name>
</gene>
<dbReference type="RefSeq" id="WP_191319242.1">
    <property type="nucleotide sequence ID" value="NZ_BNCG01000007.1"/>
</dbReference>
<dbReference type="Proteomes" id="UP001595704">
    <property type="component" value="Unassembled WGS sequence"/>
</dbReference>
<protein>
    <submittedName>
        <fullName evidence="2">Uncharacterized protein</fullName>
    </submittedName>
</protein>
<keyword evidence="3" id="KW-1185">Reference proteome</keyword>
<comment type="caution">
    <text evidence="2">The sequence shown here is derived from an EMBL/GenBank/DDBJ whole genome shotgun (WGS) entry which is preliminary data.</text>
</comment>
<feature type="signal peptide" evidence="1">
    <location>
        <begin position="1"/>
        <end position="25"/>
    </location>
</feature>
<keyword evidence="1" id="KW-0732">Signal</keyword>
<evidence type="ECO:0000313" key="2">
    <source>
        <dbReference type="EMBL" id="MFC3639451.1"/>
    </source>
</evidence>
<dbReference type="EMBL" id="JBHRYC010000093">
    <property type="protein sequence ID" value="MFC3639451.1"/>
    <property type="molecule type" value="Genomic_DNA"/>
</dbReference>
<proteinExistence type="predicted"/>
<accession>A0ABV7UL53</accession>
<evidence type="ECO:0000313" key="3">
    <source>
        <dbReference type="Proteomes" id="UP001595704"/>
    </source>
</evidence>